<dbReference type="GeneID" id="94222081"/>
<dbReference type="eggNOG" id="ENOG502REYQ">
    <property type="taxonomic scope" value="Eukaryota"/>
</dbReference>
<evidence type="ECO:0000313" key="3">
    <source>
        <dbReference type="EnsemblProtists" id="Phyra79136"/>
    </source>
</evidence>
<organism evidence="3 4">
    <name type="scientific">Phytophthora ramorum</name>
    <name type="common">Sudden oak death agent</name>
    <dbReference type="NCBI Taxonomy" id="164328"/>
    <lineage>
        <taxon>Eukaryota</taxon>
        <taxon>Sar</taxon>
        <taxon>Stramenopiles</taxon>
        <taxon>Oomycota</taxon>
        <taxon>Peronosporomycetes</taxon>
        <taxon>Peronosporales</taxon>
        <taxon>Peronosporaceae</taxon>
        <taxon>Phytophthora</taxon>
    </lineage>
</organism>
<feature type="region of interest" description="Disordered" evidence="1">
    <location>
        <begin position="51"/>
        <end position="72"/>
    </location>
</feature>
<evidence type="ECO:0008006" key="5">
    <source>
        <dbReference type="Google" id="ProtNLM"/>
    </source>
</evidence>
<evidence type="ECO:0000256" key="2">
    <source>
        <dbReference type="SAM" id="SignalP"/>
    </source>
</evidence>
<reference evidence="3" key="2">
    <citation type="submission" date="2015-06" db="UniProtKB">
        <authorList>
            <consortium name="EnsemblProtists"/>
        </authorList>
    </citation>
    <scope>IDENTIFICATION</scope>
    <source>
        <strain evidence="3">Pr102</strain>
    </source>
</reference>
<dbReference type="OMA" id="YSNNGLW"/>
<sequence>MRLGQVVLVAMVALLACSIGRASANKNEVVSTTATIARNLLSFLDVDKKSPTKEERASTGVVPGSEGGRTGAGTTVVTDSTANGGGTITVTVYSNNGLWQRIKRWWLGLFSQEDRASSGVVAGEGGRTGAGGTVVTSNNNNGGGTVTVTIFNNNGLFTRVKKWWKNLIGQQGVPNSRRLR</sequence>
<dbReference type="OrthoDB" id="125824at2759"/>
<dbReference type="EnsemblProtists" id="Phyra79136">
    <property type="protein sequence ID" value="Phyra79136"/>
    <property type="gene ID" value="Phyra79136"/>
</dbReference>
<dbReference type="InParanoid" id="H3GQQ1"/>
<proteinExistence type="predicted"/>
<dbReference type="EMBL" id="DS566034">
    <property type="status" value="NOT_ANNOTATED_CDS"/>
    <property type="molecule type" value="Genomic_DNA"/>
</dbReference>
<dbReference type="PROSITE" id="PS51257">
    <property type="entry name" value="PROKAR_LIPOPROTEIN"/>
    <property type="match status" value="1"/>
</dbReference>
<protein>
    <recommendedName>
        <fullName evidence="5">RxLR effector protein</fullName>
    </recommendedName>
</protein>
<feature type="chain" id="PRO_5003586501" description="RxLR effector protein" evidence="2">
    <location>
        <begin position="25"/>
        <end position="180"/>
    </location>
</feature>
<dbReference type="RefSeq" id="XP_067748952.1">
    <property type="nucleotide sequence ID" value="XM_067886275.1"/>
</dbReference>
<keyword evidence="4" id="KW-1185">Reference proteome</keyword>
<dbReference type="VEuPathDB" id="FungiDB:KRP23_1619"/>
<dbReference type="HOGENOM" id="CLU_137650_0_0_1"/>
<feature type="signal peptide" evidence="2">
    <location>
        <begin position="1"/>
        <end position="24"/>
    </location>
</feature>
<dbReference type="AlphaFoldDB" id="H3GQQ1"/>
<name>H3GQQ1_PHYRM</name>
<evidence type="ECO:0000313" key="4">
    <source>
        <dbReference type="Proteomes" id="UP000005238"/>
    </source>
</evidence>
<evidence type="ECO:0000256" key="1">
    <source>
        <dbReference type="SAM" id="MobiDB-lite"/>
    </source>
</evidence>
<reference evidence="4" key="1">
    <citation type="journal article" date="2006" name="Science">
        <title>Phytophthora genome sequences uncover evolutionary origins and mechanisms of pathogenesis.</title>
        <authorList>
            <person name="Tyler B.M."/>
            <person name="Tripathy S."/>
            <person name="Zhang X."/>
            <person name="Dehal P."/>
            <person name="Jiang R.H."/>
            <person name="Aerts A."/>
            <person name="Arredondo F.D."/>
            <person name="Baxter L."/>
            <person name="Bensasson D."/>
            <person name="Beynon J.L."/>
            <person name="Chapman J."/>
            <person name="Damasceno C.M."/>
            <person name="Dorrance A.E."/>
            <person name="Dou D."/>
            <person name="Dickerman A.W."/>
            <person name="Dubchak I.L."/>
            <person name="Garbelotto M."/>
            <person name="Gijzen M."/>
            <person name="Gordon S.G."/>
            <person name="Govers F."/>
            <person name="Grunwald N.J."/>
            <person name="Huang W."/>
            <person name="Ivors K.L."/>
            <person name="Jones R.W."/>
            <person name="Kamoun S."/>
            <person name="Krampis K."/>
            <person name="Lamour K.H."/>
            <person name="Lee M.K."/>
            <person name="McDonald W.H."/>
            <person name="Medina M."/>
            <person name="Meijer H.J."/>
            <person name="Nordberg E.K."/>
            <person name="Maclean D.J."/>
            <person name="Ospina-Giraldo M.D."/>
            <person name="Morris P.F."/>
            <person name="Phuntumart V."/>
            <person name="Putnam N.H."/>
            <person name="Rash S."/>
            <person name="Rose J.K."/>
            <person name="Sakihama Y."/>
            <person name="Salamov A.A."/>
            <person name="Savidor A."/>
            <person name="Scheuring C.F."/>
            <person name="Smith B.M."/>
            <person name="Sobral B.W."/>
            <person name="Terry A."/>
            <person name="Torto-Alalibo T.A."/>
            <person name="Win J."/>
            <person name="Xu Z."/>
            <person name="Zhang H."/>
            <person name="Grigoriev I.V."/>
            <person name="Rokhsar D.S."/>
            <person name="Boore J.L."/>
        </authorList>
    </citation>
    <scope>NUCLEOTIDE SEQUENCE [LARGE SCALE GENOMIC DNA]</scope>
    <source>
        <strain evidence="4">Pr102</strain>
    </source>
</reference>
<dbReference type="Proteomes" id="UP000005238">
    <property type="component" value="Unassembled WGS sequence"/>
</dbReference>
<accession>H3GQQ1</accession>
<keyword evidence="2" id="KW-0732">Signal</keyword>